<organism evidence="3 4">
    <name type="scientific">Glutamicibacter ardleyensis</name>
    <dbReference type="NCBI Taxonomy" id="225894"/>
    <lineage>
        <taxon>Bacteria</taxon>
        <taxon>Bacillati</taxon>
        <taxon>Actinomycetota</taxon>
        <taxon>Actinomycetes</taxon>
        <taxon>Micrococcales</taxon>
        <taxon>Micrococcaceae</taxon>
        <taxon>Glutamicibacter</taxon>
    </lineage>
</organism>
<keyword evidence="1" id="KW-0732">Signal</keyword>
<dbReference type="Gene3D" id="3.40.190.120">
    <property type="entry name" value="Osmoprotection protein (prox), domain 2"/>
    <property type="match status" value="1"/>
</dbReference>
<sequence length="276" mass="28592">MNLPKTATLGALTLAVTLSLTACTGGDPDPVAQSKNISISVASGTSATELTLGTIYAEALRSAGYQVTESESSANPYQQVLDGHADLAISTADHTTVEGFKTADPAVRALQQSDAQSTPVLVMSAAEATSHGVDSVPSLAANCQKLEIIGVAPQTESLSSALAAEGCTKPRYKTVPAAQLANQLRASLNRVVILDSADAIIGDEGFEIIAGSEKIFEAKTVVPLAEDQLDQEAQNLINSVTKKIDQTSLIGINRMVSGVDALDPQTAAGRFKILTQ</sequence>
<proteinExistence type="predicted"/>
<dbReference type="RefSeq" id="WP_188686855.1">
    <property type="nucleotide sequence ID" value="NZ_BMKX01000009.1"/>
</dbReference>
<evidence type="ECO:0000313" key="3">
    <source>
        <dbReference type="EMBL" id="GGJ69714.1"/>
    </source>
</evidence>
<feature type="domain" description="ABC-type glycine betaine transport system substrate-binding" evidence="2">
    <location>
        <begin position="38"/>
        <end position="271"/>
    </location>
</feature>
<dbReference type="GeneID" id="303305400"/>
<dbReference type="Proteomes" id="UP000606115">
    <property type="component" value="Unassembled WGS sequence"/>
</dbReference>
<evidence type="ECO:0000259" key="2">
    <source>
        <dbReference type="Pfam" id="PF04069"/>
    </source>
</evidence>
<dbReference type="Gene3D" id="3.40.190.10">
    <property type="entry name" value="Periplasmic binding protein-like II"/>
    <property type="match status" value="1"/>
</dbReference>
<protein>
    <recommendedName>
        <fullName evidence="2">ABC-type glycine betaine transport system substrate-binding domain-containing protein</fullName>
    </recommendedName>
</protein>
<dbReference type="PROSITE" id="PS51257">
    <property type="entry name" value="PROKAR_LIPOPROTEIN"/>
    <property type="match status" value="1"/>
</dbReference>
<keyword evidence="4" id="KW-1185">Reference proteome</keyword>
<evidence type="ECO:0000313" key="4">
    <source>
        <dbReference type="Proteomes" id="UP000606115"/>
    </source>
</evidence>
<reference evidence="4" key="1">
    <citation type="journal article" date="2019" name="Int. J. Syst. Evol. Microbiol.">
        <title>The Global Catalogue of Microorganisms (GCM) 10K type strain sequencing project: providing services to taxonomists for standard genome sequencing and annotation.</title>
        <authorList>
            <consortium name="The Broad Institute Genomics Platform"/>
            <consortium name="The Broad Institute Genome Sequencing Center for Infectious Disease"/>
            <person name="Wu L."/>
            <person name="Ma J."/>
        </authorList>
    </citation>
    <scope>NUCLEOTIDE SEQUENCE [LARGE SCALE GENOMIC DNA]</scope>
    <source>
        <strain evidence="4">CGMCC 1.3685</strain>
    </source>
</reference>
<dbReference type="Pfam" id="PF04069">
    <property type="entry name" value="OpuAC"/>
    <property type="match status" value="1"/>
</dbReference>
<feature type="signal peptide" evidence="1">
    <location>
        <begin position="1"/>
        <end position="22"/>
    </location>
</feature>
<dbReference type="EMBL" id="BMKX01000009">
    <property type="protein sequence ID" value="GGJ69714.1"/>
    <property type="molecule type" value="Genomic_DNA"/>
</dbReference>
<dbReference type="InterPro" id="IPR007210">
    <property type="entry name" value="ABC_Gly_betaine_transp_sub-bd"/>
</dbReference>
<evidence type="ECO:0000256" key="1">
    <source>
        <dbReference type="SAM" id="SignalP"/>
    </source>
</evidence>
<name>A0ABQ2DR68_9MICC</name>
<gene>
    <name evidence="3" type="ORF">GCM10007173_30610</name>
</gene>
<feature type="chain" id="PRO_5045039807" description="ABC-type glycine betaine transport system substrate-binding domain-containing protein" evidence="1">
    <location>
        <begin position="23"/>
        <end position="276"/>
    </location>
</feature>
<comment type="caution">
    <text evidence="3">The sequence shown here is derived from an EMBL/GenBank/DDBJ whole genome shotgun (WGS) entry which is preliminary data.</text>
</comment>
<dbReference type="SUPFAM" id="SSF53850">
    <property type="entry name" value="Periplasmic binding protein-like II"/>
    <property type="match status" value="1"/>
</dbReference>
<accession>A0ABQ2DR68</accession>